<dbReference type="CDD" id="cd07377">
    <property type="entry name" value="WHTH_GntR"/>
    <property type="match status" value="1"/>
</dbReference>
<organism evidence="6 7">
    <name type="scientific">Actinomadura physcomitrii</name>
    <dbReference type="NCBI Taxonomy" id="2650748"/>
    <lineage>
        <taxon>Bacteria</taxon>
        <taxon>Bacillati</taxon>
        <taxon>Actinomycetota</taxon>
        <taxon>Actinomycetes</taxon>
        <taxon>Streptosporangiales</taxon>
        <taxon>Thermomonosporaceae</taxon>
        <taxon>Actinomadura</taxon>
    </lineage>
</organism>
<gene>
    <name evidence="6" type="ORF">F8568_022075</name>
</gene>
<keyword evidence="7" id="KW-1185">Reference proteome</keyword>
<reference evidence="6" key="1">
    <citation type="submission" date="2019-12" db="EMBL/GenBank/DDBJ databases">
        <title>Actinomadura physcomitrii sp. nov., a novel actinomycete isolated from moss [Physcomitrium sphaericum (Ludw) Fuernr].</title>
        <authorList>
            <person name="Zhuang X."/>
        </authorList>
    </citation>
    <scope>NUCLEOTIDE SEQUENCE [LARGE SCALE GENOMIC DNA]</scope>
    <source>
        <strain evidence="6">LD22</strain>
    </source>
</reference>
<evidence type="ECO:0000313" key="7">
    <source>
        <dbReference type="Proteomes" id="UP000462055"/>
    </source>
</evidence>
<dbReference type="InterPro" id="IPR000524">
    <property type="entry name" value="Tscrpt_reg_HTH_GntR"/>
</dbReference>
<dbReference type="GO" id="GO:0003677">
    <property type="term" value="F:DNA binding"/>
    <property type="evidence" value="ECO:0007669"/>
    <property type="project" value="UniProtKB-KW"/>
</dbReference>
<dbReference type="SUPFAM" id="SSF46785">
    <property type="entry name" value="Winged helix' DNA-binding domain"/>
    <property type="match status" value="2"/>
</dbReference>
<dbReference type="InterPro" id="IPR011711">
    <property type="entry name" value="GntR_C"/>
</dbReference>
<evidence type="ECO:0000313" key="6">
    <source>
        <dbReference type="EMBL" id="MWA03014.1"/>
    </source>
</evidence>
<dbReference type="Pfam" id="PF07729">
    <property type="entry name" value="FCD"/>
    <property type="match status" value="2"/>
</dbReference>
<name>A0A6I4MFT7_9ACTN</name>
<evidence type="ECO:0000256" key="3">
    <source>
        <dbReference type="ARBA" id="ARBA00023163"/>
    </source>
</evidence>
<comment type="caution">
    <text evidence="6">The sequence shown here is derived from an EMBL/GenBank/DDBJ whole genome shotgun (WGS) entry which is preliminary data.</text>
</comment>
<protein>
    <submittedName>
        <fullName evidence="6">FCD domain-containing protein</fullName>
    </submittedName>
</protein>
<proteinExistence type="predicted"/>
<accession>A0A6I4MFT7</accession>
<dbReference type="InterPro" id="IPR008920">
    <property type="entry name" value="TF_FadR/GntR_C"/>
</dbReference>
<evidence type="ECO:0000256" key="4">
    <source>
        <dbReference type="SAM" id="MobiDB-lite"/>
    </source>
</evidence>
<dbReference type="Gene3D" id="1.10.10.10">
    <property type="entry name" value="Winged helix-like DNA-binding domain superfamily/Winged helix DNA-binding domain"/>
    <property type="match status" value="2"/>
</dbReference>
<keyword evidence="2" id="KW-0238">DNA-binding</keyword>
<dbReference type="InterPro" id="IPR036388">
    <property type="entry name" value="WH-like_DNA-bd_sf"/>
</dbReference>
<dbReference type="GO" id="GO:0003700">
    <property type="term" value="F:DNA-binding transcription factor activity"/>
    <property type="evidence" value="ECO:0007669"/>
    <property type="project" value="InterPro"/>
</dbReference>
<feature type="compositionally biased region" description="Basic and acidic residues" evidence="4">
    <location>
        <begin position="19"/>
        <end position="31"/>
    </location>
</feature>
<feature type="domain" description="HTH gntR-type" evidence="5">
    <location>
        <begin position="31"/>
        <end position="101"/>
    </location>
</feature>
<evidence type="ECO:0000259" key="5">
    <source>
        <dbReference type="PROSITE" id="PS50949"/>
    </source>
</evidence>
<evidence type="ECO:0000256" key="2">
    <source>
        <dbReference type="ARBA" id="ARBA00023125"/>
    </source>
</evidence>
<evidence type="ECO:0000256" key="1">
    <source>
        <dbReference type="ARBA" id="ARBA00023015"/>
    </source>
</evidence>
<dbReference type="SUPFAM" id="SSF48008">
    <property type="entry name" value="GntR ligand-binding domain-like"/>
    <property type="match status" value="2"/>
</dbReference>
<dbReference type="Gene3D" id="1.20.120.530">
    <property type="entry name" value="GntR ligand-binding domain-like"/>
    <property type="match status" value="2"/>
</dbReference>
<feature type="domain" description="HTH gntR-type" evidence="5">
    <location>
        <begin position="276"/>
        <end position="346"/>
    </location>
</feature>
<dbReference type="Proteomes" id="UP000462055">
    <property type="component" value="Unassembled WGS sequence"/>
</dbReference>
<dbReference type="InterPro" id="IPR036390">
    <property type="entry name" value="WH_DNA-bd_sf"/>
</dbReference>
<dbReference type="Pfam" id="PF00392">
    <property type="entry name" value="GntR"/>
    <property type="match status" value="2"/>
</dbReference>
<keyword evidence="3" id="KW-0804">Transcription</keyword>
<dbReference type="PANTHER" id="PTHR43537:SF5">
    <property type="entry name" value="UXU OPERON TRANSCRIPTIONAL REGULATOR"/>
    <property type="match status" value="1"/>
</dbReference>
<dbReference type="EMBL" id="WBMS02000017">
    <property type="protein sequence ID" value="MWA03014.1"/>
    <property type="molecule type" value="Genomic_DNA"/>
</dbReference>
<feature type="region of interest" description="Disordered" evidence="4">
    <location>
        <begin position="1"/>
        <end position="31"/>
    </location>
</feature>
<dbReference type="AlphaFoldDB" id="A0A6I4MFT7"/>
<dbReference type="PANTHER" id="PTHR43537">
    <property type="entry name" value="TRANSCRIPTIONAL REGULATOR, GNTR FAMILY"/>
    <property type="match status" value="1"/>
</dbReference>
<sequence length="496" mass="53606">MLATISPDRETATGGPEVTVREEAAPAEPRRKLAEQVARRIEDDIIDRGWPVGEVLGAEAELIDRYGVSRAAVREAISILEYKQVAAMRRGRGGGLVVRAPAGAAVAESVAAFFHFADVSVEELYEARITLEVLAARLAARRIGEDDIAHLRDVAATDTVARPLSVAIARASANPVLSIFIPTLTRVTGVLAGPPTDDYELGESSSAERSRALRAIAEAIVSGDEVKAERRVRSHLQGERTWLLRVREPRAARYGVAPALPLRERLAQAGADSTSAKLPEKVALIVRQEIHRLGWPTGEILGNEPTLCEELGVSRAVFREAVRILEHNGVARMRQGPGGGLLVLAPDPARVVEALALYLRYLKVKATDLFEVRTAVELKAIELAAARAADPAATAQRLEVVAALDHERVAEVRHRAHADLHVALARLSGNRLLTLFTAVLAATTPLRLPGNDEYRERSAATHQKIADAVVAGDGSLARHRLARHLDALSDWLQDSL</sequence>
<dbReference type="SMART" id="SM00895">
    <property type="entry name" value="FCD"/>
    <property type="match status" value="2"/>
</dbReference>
<dbReference type="PROSITE" id="PS50949">
    <property type="entry name" value="HTH_GNTR"/>
    <property type="match status" value="2"/>
</dbReference>
<keyword evidence="1" id="KW-0805">Transcription regulation</keyword>
<dbReference type="SMART" id="SM00345">
    <property type="entry name" value="HTH_GNTR"/>
    <property type="match status" value="2"/>
</dbReference>